<dbReference type="Gene3D" id="3.40.190.10">
    <property type="entry name" value="Periplasmic binding protein-like II"/>
    <property type="match status" value="2"/>
</dbReference>
<reference evidence="8 11" key="2">
    <citation type="submission" date="2020-04" db="EMBL/GenBank/DDBJ databases">
        <title>Description of novel Gluconacetobacter.</title>
        <authorList>
            <person name="Sombolestani A."/>
        </authorList>
    </citation>
    <scope>NUCLEOTIDE SEQUENCE [LARGE SCALE GENOMIC DNA]</scope>
    <source>
        <strain evidence="8 11">LMG 1382</strain>
    </source>
</reference>
<dbReference type="InterPro" id="IPR001638">
    <property type="entry name" value="Solute-binding_3/MltF_N"/>
</dbReference>
<reference evidence="9 10" key="1">
    <citation type="submission" date="2018-07" db="EMBL/GenBank/DDBJ databases">
        <title>Genomic Encyclopedia of Type Strains, Phase IV (KMG-IV): sequencing the most valuable type-strain genomes for metagenomic binning, comparative biology and taxonomic classification.</title>
        <authorList>
            <person name="Goeker M."/>
        </authorList>
    </citation>
    <scope>NUCLEOTIDE SEQUENCE [LARGE SCALE GENOMIC DNA]</scope>
    <source>
        <strain evidence="9 10">DSM 5603</strain>
    </source>
</reference>
<organism evidence="9 10">
    <name type="scientific">Gluconacetobacter liquefaciens</name>
    <name type="common">Acetobacter liquefaciens</name>
    <dbReference type="NCBI Taxonomy" id="89584"/>
    <lineage>
        <taxon>Bacteria</taxon>
        <taxon>Pseudomonadati</taxon>
        <taxon>Pseudomonadota</taxon>
        <taxon>Alphaproteobacteria</taxon>
        <taxon>Acetobacterales</taxon>
        <taxon>Acetobacteraceae</taxon>
        <taxon>Gluconacetobacter</taxon>
    </lineage>
</organism>
<dbReference type="EMBL" id="JABEQI010000012">
    <property type="protein sequence ID" value="MBB2187888.1"/>
    <property type="molecule type" value="Genomic_DNA"/>
</dbReference>
<evidence type="ECO:0000256" key="5">
    <source>
        <dbReference type="ARBA" id="ARBA00070228"/>
    </source>
</evidence>
<keyword evidence="2" id="KW-0813">Transport</keyword>
<dbReference type="GO" id="GO:0042626">
    <property type="term" value="F:ATPase-coupled transmembrane transporter activity"/>
    <property type="evidence" value="ECO:0007669"/>
    <property type="project" value="InterPro"/>
</dbReference>
<dbReference type="EMBL" id="QQAW01000015">
    <property type="protein sequence ID" value="RDI34228.1"/>
    <property type="molecule type" value="Genomic_DNA"/>
</dbReference>
<dbReference type="RefSeq" id="WP_114729296.1">
    <property type="nucleotide sequence ID" value="NZ_BJMI01000023.1"/>
</dbReference>
<dbReference type="SMART" id="SM00062">
    <property type="entry name" value="PBPb"/>
    <property type="match status" value="1"/>
</dbReference>
<proteinExistence type="inferred from homology"/>
<evidence type="ECO:0000313" key="11">
    <source>
        <dbReference type="Proteomes" id="UP000562982"/>
    </source>
</evidence>
<dbReference type="FunFam" id="3.40.190.10:FF:000050">
    <property type="entry name" value="Sulfonate ABC transporter substrate-binding protein"/>
    <property type="match status" value="1"/>
</dbReference>
<evidence type="ECO:0000256" key="1">
    <source>
        <dbReference type="ARBA" id="ARBA00010742"/>
    </source>
</evidence>
<comment type="function">
    <text evidence="4">Part of a binding-protein-dependent transport system for aliphatic sulfonates. Putative binding protein.</text>
</comment>
<evidence type="ECO:0000256" key="3">
    <source>
        <dbReference type="ARBA" id="ARBA00022729"/>
    </source>
</evidence>
<dbReference type="AlphaFoldDB" id="A0A370FX13"/>
<evidence type="ECO:0000313" key="9">
    <source>
        <dbReference type="EMBL" id="RDI34228.1"/>
    </source>
</evidence>
<dbReference type="InterPro" id="IPR010067">
    <property type="entry name" value="ABC_SsuA_sub-bd"/>
</dbReference>
<keyword evidence="3 6" id="KW-0732">Signal</keyword>
<dbReference type="OrthoDB" id="7374754at2"/>
<evidence type="ECO:0000256" key="4">
    <source>
        <dbReference type="ARBA" id="ARBA00055538"/>
    </source>
</evidence>
<gene>
    <name evidence="9" type="ORF">C7453_11537</name>
    <name evidence="8" type="ORF">HLH32_16185</name>
</gene>
<dbReference type="GO" id="GO:0016020">
    <property type="term" value="C:membrane"/>
    <property type="evidence" value="ECO:0007669"/>
    <property type="project" value="InterPro"/>
</dbReference>
<accession>A0A370FX13</accession>
<dbReference type="PANTHER" id="PTHR30024">
    <property type="entry name" value="ALIPHATIC SULFONATES-BINDING PROTEIN-RELATED"/>
    <property type="match status" value="1"/>
</dbReference>
<dbReference type="Pfam" id="PF13379">
    <property type="entry name" value="NMT1_2"/>
    <property type="match status" value="1"/>
</dbReference>
<comment type="similarity">
    <text evidence="1">Belongs to the bacterial solute-binding protein SsuA/TauA family.</text>
</comment>
<feature type="chain" id="PRO_5044585178" description="Putative aliphatic sulfonates-binding protein" evidence="6">
    <location>
        <begin position="25"/>
        <end position="312"/>
    </location>
</feature>
<name>A0A370FX13_GLULI</name>
<feature type="domain" description="Solute-binding protein family 3/N-terminal" evidence="7">
    <location>
        <begin position="30"/>
        <end position="245"/>
    </location>
</feature>
<dbReference type="Proteomes" id="UP000254958">
    <property type="component" value="Unassembled WGS sequence"/>
</dbReference>
<comment type="caution">
    <text evidence="9">The sequence shown here is derived from an EMBL/GenBank/DDBJ whole genome shotgun (WGS) entry which is preliminary data.</text>
</comment>
<sequence length="312" mass="33286">MISRRRLGALALSGSLVSSLGSVARAQASSVRIGYQKYGTLVLMKEKGFLERILTPKGISVHWAQFPAGPPMLQAMASGAVDIGQTGDLPPIFAQATMPDSFVYFGHETRNGSSEAIIVPENSPIRSVRELKGKRVAVTHGSDAHWLLLGALLRNGLTWQDIAVSYLLPAAGRPAFEAGTVDAWAIWNPYLTGAGQNVRVLATGEDVGGGTEFYLARREFVTENRDLLHLVISAIEQCDQWASGNKAEVAAILARSTGLDITVVTASVARIDYAFHNNSPSMVQSQKRIAQAVVDAGLLPSVPDIAQAAPTI</sequence>
<dbReference type="NCBIfam" id="TIGR01728">
    <property type="entry name" value="SsuA_fam"/>
    <property type="match status" value="1"/>
</dbReference>
<evidence type="ECO:0000259" key="7">
    <source>
        <dbReference type="SMART" id="SM00062"/>
    </source>
</evidence>
<feature type="signal peptide" evidence="6">
    <location>
        <begin position="1"/>
        <end position="24"/>
    </location>
</feature>
<evidence type="ECO:0000256" key="2">
    <source>
        <dbReference type="ARBA" id="ARBA00022448"/>
    </source>
</evidence>
<dbReference type="PANTHER" id="PTHR30024:SF42">
    <property type="entry name" value="ALIPHATIC SULFONATES-BINDING PROTEIN-RELATED"/>
    <property type="match status" value="1"/>
</dbReference>
<protein>
    <recommendedName>
        <fullName evidence="5">Putative aliphatic sulfonates-binding protein</fullName>
    </recommendedName>
</protein>
<evidence type="ECO:0000313" key="10">
    <source>
        <dbReference type="Proteomes" id="UP000254958"/>
    </source>
</evidence>
<evidence type="ECO:0000256" key="6">
    <source>
        <dbReference type="SAM" id="SignalP"/>
    </source>
</evidence>
<evidence type="ECO:0000313" key="8">
    <source>
        <dbReference type="EMBL" id="MBB2187888.1"/>
    </source>
</evidence>
<dbReference type="Proteomes" id="UP000562982">
    <property type="component" value="Unassembled WGS sequence"/>
</dbReference>
<dbReference type="SUPFAM" id="SSF53850">
    <property type="entry name" value="Periplasmic binding protein-like II"/>
    <property type="match status" value="1"/>
</dbReference>
<keyword evidence="10" id="KW-1185">Reference proteome</keyword>